<keyword evidence="3" id="KW-1185">Reference proteome</keyword>
<evidence type="ECO:0000313" key="3">
    <source>
        <dbReference type="Proteomes" id="UP000504636"/>
    </source>
</evidence>
<reference evidence="4" key="3">
    <citation type="submission" date="2025-04" db="UniProtKB">
        <authorList>
            <consortium name="RefSeq"/>
        </authorList>
    </citation>
    <scope>IDENTIFICATION</scope>
    <source>
        <strain evidence="4">CBS 304.34</strain>
    </source>
</reference>
<dbReference type="AlphaFoldDB" id="A0A6A6Z6K1"/>
<name>A0A6A6Z6K1_9PEZI</name>
<reference evidence="4" key="2">
    <citation type="submission" date="2020-04" db="EMBL/GenBank/DDBJ databases">
        <authorList>
            <consortium name="NCBI Genome Project"/>
        </authorList>
    </citation>
    <scope>NUCLEOTIDE SEQUENCE</scope>
    <source>
        <strain evidence="4">CBS 304.34</strain>
    </source>
</reference>
<dbReference type="PANTHER" id="PTHR37540">
    <property type="entry name" value="TRANSCRIPTION FACTOR (ACR-2), PUTATIVE-RELATED-RELATED"/>
    <property type="match status" value="1"/>
</dbReference>
<dbReference type="PANTHER" id="PTHR37540:SF5">
    <property type="entry name" value="TRANSCRIPTION FACTOR DOMAIN-CONTAINING PROTEIN"/>
    <property type="match status" value="1"/>
</dbReference>
<evidence type="ECO:0000313" key="2">
    <source>
        <dbReference type="EMBL" id="KAF2815865.1"/>
    </source>
</evidence>
<accession>A0A6A6Z6K1</accession>
<sequence length="524" mass="58986">MTTISPQFLVFDSKTGPKSEEGRTIYCSSKDSKVEWPPSVRRGRPRKGGSSLKSQAERSPKQRYEFVDCSDRKRPNDAFTRKLVRTHVMHDHRRQKRGLQDLETSNRDHDLEPVVELESQDDNAEQILELAYPPFLTPERWSRDPFDSFPLKMQPHMHELLYLYVSAASPYLYPIEAHYGLNPTSTHWVPLALTDPALLSSLLFSSEQFSAKVHGRLVPSSALSHLTQAVRILNERLQSLVEEIGDSTIAAVAGLALTEQASGRQENWRIHMKGIERMVEMRGGLVAFEGRPIFQDKLCRADICGSVYSLSRPYLQLATSKAQPRILSSYAKPERVLLPGFQAVHNAYGLDADLLDILYDTRSVTGHFNVTDPTNSDTKPSHLRSQIRSIQYRLLSSNISGSEHHLLKACRLGILLYTGVIQNEFWASPVSAQFMQQVRSCLGRDGGFDSAATRAVRLWLLFLAGAAVSEPSERRWVVGSMVDVIEELKLTSWGQVRGVLENCAWVGKVMDRGGEELWGELGRL</sequence>
<dbReference type="Proteomes" id="UP000504636">
    <property type="component" value="Unplaced"/>
</dbReference>
<feature type="region of interest" description="Disordered" evidence="1">
    <location>
        <begin position="1"/>
        <end position="63"/>
    </location>
</feature>
<evidence type="ECO:0000313" key="4">
    <source>
        <dbReference type="RefSeq" id="XP_033582829.1"/>
    </source>
</evidence>
<organism evidence="2">
    <name type="scientific">Mytilinidion resinicola</name>
    <dbReference type="NCBI Taxonomy" id="574789"/>
    <lineage>
        <taxon>Eukaryota</taxon>
        <taxon>Fungi</taxon>
        <taxon>Dikarya</taxon>
        <taxon>Ascomycota</taxon>
        <taxon>Pezizomycotina</taxon>
        <taxon>Dothideomycetes</taxon>
        <taxon>Pleosporomycetidae</taxon>
        <taxon>Mytilinidiales</taxon>
        <taxon>Mytilinidiaceae</taxon>
        <taxon>Mytilinidion</taxon>
    </lineage>
</organism>
<evidence type="ECO:0008006" key="5">
    <source>
        <dbReference type="Google" id="ProtNLM"/>
    </source>
</evidence>
<dbReference type="OrthoDB" id="4158087at2759"/>
<dbReference type="EMBL" id="MU003693">
    <property type="protein sequence ID" value="KAF2815865.1"/>
    <property type="molecule type" value="Genomic_DNA"/>
</dbReference>
<dbReference type="RefSeq" id="XP_033582829.1">
    <property type="nucleotide sequence ID" value="XM_033724879.1"/>
</dbReference>
<gene>
    <name evidence="2 4" type="ORF">BDZ99DRAFT_514505</name>
</gene>
<evidence type="ECO:0000256" key="1">
    <source>
        <dbReference type="SAM" id="MobiDB-lite"/>
    </source>
</evidence>
<dbReference type="Pfam" id="PF11951">
    <property type="entry name" value="Fungal_trans_2"/>
    <property type="match status" value="1"/>
</dbReference>
<reference evidence="2 4" key="1">
    <citation type="journal article" date="2020" name="Stud. Mycol.">
        <title>101 Dothideomycetes genomes: a test case for predicting lifestyles and emergence of pathogens.</title>
        <authorList>
            <person name="Haridas S."/>
            <person name="Albert R."/>
            <person name="Binder M."/>
            <person name="Bloem J."/>
            <person name="Labutti K."/>
            <person name="Salamov A."/>
            <person name="Andreopoulos B."/>
            <person name="Baker S."/>
            <person name="Barry K."/>
            <person name="Bills G."/>
            <person name="Bluhm B."/>
            <person name="Cannon C."/>
            <person name="Castanera R."/>
            <person name="Culley D."/>
            <person name="Daum C."/>
            <person name="Ezra D."/>
            <person name="Gonzalez J."/>
            <person name="Henrissat B."/>
            <person name="Kuo A."/>
            <person name="Liang C."/>
            <person name="Lipzen A."/>
            <person name="Lutzoni F."/>
            <person name="Magnuson J."/>
            <person name="Mondo S."/>
            <person name="Nolan M."/>
            <person name="Ohm R."/>
            <person name="Pangilinan J."/>
            <person name="Park H.-J."/>
            <person name="Ramirez L."/>
            <person name="Alfaro M."/>
            <person name="Sun H."/>
            <person name="Tritt A."/>
            <person name="Yoshinaga Y."/>
            <person name="Zwiers L.-H."/>
            <person name="Turgeon B."/>
            <person name="Goodwin S."/>
            <person name="Spatafora J."/>
            <person name="Crous P."/>
            <person name="Grigoriev I."/>
        </authorList>
    </citation>
    <scope>NUCLEOTIDE SEQUENCE</scope>
    <source>
        <strain evidence="2 4">CBS 304.34</strain>
    </source>
</reference>
<protein>
    <recommendedName>
        <fullName evidence="5">Tachykinin family protein</fullName>
    </recommendedName>
</protein>
<dbReference type="InterPro" id="IPR021858">
    <property type="entry name" value="Fun_TF"/>
</dbReference>
<dbReference type="GeneID" id="54465772"/>
<proteinExistence type="predicted"/>